<dbReference type="NCBIfam" id="NF008954">
    <property type="entry name" value="PRK12296.1"/>
    <property type="match status" value="1"/>
</dbReference>
<dbReference type="EMBL" id="AP027732">
    <property type="protein sequence ID" value="BDZ50030.1"/>
    <property type="molecule type" value="Genomic_DNA"/>
</dbReference>
<dbReference type="InterPro" id="IPR036726">
    <property type="entry name" value="GTP1_OBG_dom_sf"/>
</dbReference>
<dbReference type="PROSITE" id="PS51883">
    <property type="entry name" value="OBG"/>
    <property type="match status" value="1"/>
</dbReference>
<dbReference type="InterPro" id="IPR027417">
    <property type="entry name" value="P-loop_NTPase"/>
</dbReference>
<evidence type="ECO:0000259" key="7">
    <source>
        <dbReference type="PROSITE" id="PS51883"/>
    </source>
</evidence>
<dbReference type="InterPro" id="IPR006169">
    <property type="entry name" value="GTP1_OBG_dom"/>
</dbReference>
<reference evidence="9" key="1">
    <citation type="journal article" date="2019" name="Int. J. Syst. Evol. Microbiol.">
        <title>The Global Catalogue of Microorganisms (GCM) 10K type strain sequencing project: providing services to taxonomists for standard genome sequencing and annotation.</title>
        <authorList>
            <consortium name="The Broad Institute Genomics Platform"/>
            <consortium name="The Broad Institute Genome Sequencing Center for Infectious Disease"/>
            <person name="Wu L."/>
            <person name="Ma J."/>
        </authorList>
    </citation>
    <scope>NUCLEOTIDE SEQUENCE [LARGE SCALE GENOMIC DNA]</scope>
    <source>
        <strain evidence="9">NBRC 108728</strain>
    </source>
</reference>
<dbReference type="PROSITE" id="PS51710">
    <property type="entry name" value="G_OBG"/>
    <property type="match status" value="1"/>
</dbReference>
<evidence type="ECO:0000313" key="9">
    <source>
        <dbReference type="Proteomes" id="UP001321486"/>
    </source>
</evidence>
<evidence type="ECO:0000256" key="4">
    <source>
        <dbReference type="ARBA" id="ARBA00023134"/>
    </source>
</evidence>
<feature type="region of interest" description="Disordered" evidence="5">
    <location>
        <begin position="62"/>
        <end position="86"/>
    </location>
</feature>
<dbReference type="InterPro" id="IPR031167">
    <property type="entry name" value="G_OBG"/>
</dbReference>
<dbReference type="Proteomes" id="UP001321486">
    <property type="component" value="Chromosome"/>
</dbReference>
<proteinExistence type="inferred from homology"/>
<dbReference type="PANTHER" id="PTHR11702:SF31">
    <property type="entry name" value="MITOCHONDRIAL RIBOSOME-ASSOCIATED GTPASE 2"/>
    <property type="match status" value="1"/>
</dbReference>
<dbReference type="InterPro" id="IPR006073">
    <property type="entry name" value="GTP-bd"/>
</dbReference>
<accession>A0ABM8GNK8</accession>
<evidence type="ECO:0000313" key="8">
    <source>
        <dbReference type="EMBL" id="BDZ50030.1"/>
    </source>
</evidence>
<feature type="compositionally biased region" description="Low complexity" evidence="5">
    <location>
        <begin position="235"/>
        <end position="262"/>
    </location>
</feature>
<dbReference type="SUPFAM" id="SSF82051">
    <property type="entry name" value="Obg GTP-binding protein N-terminal domain"/>
    <property type="match status" value="1"/>
</dbReference>
<dbReference type="InterPro" id="IPR045086">
    <property type="entry name" value="OBG_GTPase"/>
</dbReference>
<protein>
    <recommendedName>
        <fullName evidence="10">GTPase ObgE</fullName>
    </recommendedName>
</protein>
<dbReference type="PRINTS" id="PR00326">
    <property type="entry name" value="GTP1OBG"/>
</dbReference>
<feature type="domain" description="Obg" evidence="7">
    <location>
        <begin position="2"/>
        <end position="159"/>
    </location>
</feature>
<feature type="region of interest" description="Disordered" evidence="5">
    <location>
        <begin position="235"/>
        <end position="283"/>
    </location>
</feature>
<gene>
    <name evidence="8" type="ORF">GCM10025867_22710</name>
</gene>
<evidence type="ECO:0000256" key="2">
    <source>
        <dbReference type="ARBA" id="ARBA00022741"/>
    </source>
</evidence>
<sequence>MATFVDQVSLHLKAGNGGNGCVSVKREKFKPLAGPDGGNGGHGGDIVLVSDTGVTTLLGFHRNPHRTSPNGGPGMGDHRSGNNGDEIELQVPVGTVVSDEDGNELIDMNEPGLRYVVAEGGIGGLGNAALSSTKRKAPGFALLGTPGWQGDVQLELKVVADVALVGYPSAGKSSLVAAISAAKPKIADYPFTTLHPNLGVVESGATRFTVADVPGLIEGASEERVSASSSCATSSAAQRCCTSSTAPRSSRAATPSPISRSSKPSWPPTRSPPGSCRCSSARS</sequence>
<evidence type="ECO:0000256" key="1">
    <source>
        <dbReference type="ARBA" id="ARBA00007699"/>
    </source>
</evidence>
<evidence type="ECO:0000256" key="3">
    <source>
        <dbReference type="ARBA" id="ARBA00022842"/>
    </source>
</evidence>
<feature type="domain" description="OBG-type G" evidence="6">
    <location>
        <begin position="160"/>
        <end position="224"/>
    </location>
</feature>
<dbReference type="InterPro" id="IPR014100">
    <property type="entry name" value="GTP-bd_Obg/CgtA"/>
</dbReference>
<dbReference type="NCBIfam" id="TIGR02729">
    <property type="entry name" value="Obg_CgtA"/>
    <property type="match status" value="1"/>
</dbReference>
<evidence type="ECO:0000256" key="5">
    <source>
        <dbReference type="SAM" id="MobiDB-lite"/>
    </source>
</evidence>
<keyword evidence="3" id="KW-0460">Magnesium</keyword>
<keyword evidence="4" id="KW-0342">GTP-binding</keyword>
<organism evidence="8 9">
    <name type="scientific">Frondihabitans sucicola</name>
    <dbReference type="NCBI Taxonomy" id="1268041"/>
    <lineage>
        <taxon>Bacteria</taxon>
        <taxon>Bacillati</taxon>
        <taxon>Actinomycetota</taxon>
        <taxon>Actinomycetes</taxon>
        <taxon>Micrococcales</taxon>
        <taxon>Microbacteriaceae</taxon>
        <taxon>Frondihabitans</taxon>
    </lineage>
</organism>
<comment type="similarity">
    <text evidence="1">Belongs to the TRAFAC class OBG-HflX-like GTPase superfamily. OBG GTPase family.</text>
</comment>
<dbReference type="PANTHER" id="PTHR11702">
    <property type="entry name" value="DEVELOPMENTALLY REGULATED GTP-BINDING PROTEIN-RELATED"/>
    <property type="match status" value="1"/>
</dbReference>
<keyword evidence="2" id="KW-0547">Nucleotide-binding</keyword>
<keyword evidence="9" id="KW-1185">Reference proteome</keyword>
<dbReference type="Gene3D" id="3.40.50.300">
    <property type="entry name" value="P-loop containing nucleotide triphosphate hydrolases"/>
    <property type="match status" value="1"/>
</dbReference>
<evidence type="ECO:0008006" key="10">
    <source>
        <dbReference type="Google" id="ProtNLM"/>
    </source>
</evidence>
<evidence type="ECO:0000259" key="6">
    <source>
        <dbReference type="PROSITE" id="PS51710"/>
    </source>
</evidence>
<dbReference type="Pfam" id="PF01926">
    <property type="entry name" value="MMR_HSR1"/>
    <property type="match status" value="1"/>
</dbReference>
<name>A0ABM8GNK8_9MICO</name>
<dbReference type="Gene3D" id="2.70.210.12">
    <property type="entry name" value="GTP1/OBG domain"/>
    <property type="match status" value="1"/>
</dbReference>
<dbReference type="Pfam" id="PF01018">
    <property type="entry name" value="GTP1_OBG"/>
    <property type="match status" value="1"/>
</dbReference>
<dbReference type="SUPFAM" id="SSF52540">
    <property type="entry name" value="P-loop containing nucleoside triphosphate hydrolases"/>
    <property type="match status" value="1"/>
</dbReference>